<dbReference type="EMBL" id="CAJNNV010003213">
    <property type="protein sequence ID" value="CAE8588570.1"/>
    <property type="molecule type" value="Genomic_DNA"/>
</dbReference>
<evidence type="ECO:0000256" key="2">
    <source>
        <dbReference type="ARBA" id="ARBA00010168"/>
    </source>
</evidence>
<dbReference type="InterPro" id="IPR039787">
    <property type="entry name" value="ENDOU"/>
</dbReference>
<comment type="similarity">
    <text evidence="2">Belongs to the ENDOU family.</text>
</comment>
<evidence type="ECO:0000256" key="7">
    <source>
        <dbReference type="ARBA" id="ARBA00022801"/>
    </source>
</evidence>
<keyword evidence="9" id="KW-0464">Manganese</keyword>
<dbReference type="InterPro" id="IPR037227">
    <property type="entry name" value="EndoU-like"/>
</dbReference>
<comment type="caution">
    <text evidence="13">The sequence shown here is derived from an EMBL/GenBank/DDBJ whole genome shotgun (WGS) entry which is preliminary data.</text>
</comment>
<dbReference type="GO" id="GO:0046872">
    <property type="term" value="F:metal ion binding"/>
    <property type="evidence" value="ECO:0007669"/>
    <property type="project" value="UniProtKB-KW"/>
</dbReference>
<evidence type="ECO:0000256" key="8">
    <source>
        <dbReference type="ARBA" id="ARBA00022884"/>
    </source>
</evidence>
<evidence type="ECO:0000256" key="11">
    <source>
        <dbReference type="SAM" id="MobiDB-lite"/>
    </source>
</evidence>
<dbReference type="PANTHER" id="PTHR12439">
    <property type="entry name" value="PLACENTAL PROTEIN 11-RELATED"/>
    <property type="match status" value="1"/>
</dbReference>
<protein>
    <recommendedName>
        <fullName evidence="12">EndoU domain-containing protein</fullName>
    </recommendedName>
</protein>
<evidence type="ECO:0000256" key="3">
    <source>
        <dbReference type="ARBA" id="ARBA00011245"/>
    </source>
</evidence>
<keyword evidence="10" id="KW-0456">Lyase</keyword>
<keyword evidence="6" id="KW-0255">Endonuclease</keyword>
<keyword evidence="7" id="KW-0378">Hydrolase</keyword>
<evidence type="ECO:0000256" key="1">
    <source>
        <dbReference type="ARBA" id="ARBA00001936"/>
    </source>
</evidence>
<dbReference type="GO" id="GO:0016787">
    <property type="term" value="F:hydrolase activity"/>
    <property type="evidence" value="ECO:0007669"/>
    <property type="project" value="UniProtKB-KW"/>
</dbReference>
<evidence type="ECO:0000256" key="4">
    <source>
        <dbReference type="ARBA" id="ARBA00022722"/>
    </source>
</evidence>
<evidence type="ECO:0000256" key="5">
    <source>
        <dbReference type="ARBA" id="ARBA00022723"/>
    </source>
</evidence>
<evidence type="ECO:0000259" key="12">
    <source>
        <dbReference type="PROSITE" id="PS51959"/>
    </source>
</evidence>
<name>A0A813DQS5_POLGL</name>
<evidence type="ECO:0000256" key="9">
    <source>
        <dbReference type="ARBA" id="ARBA00023211"/>
    </source>
</evidence>
<feature type="domain" description="EndoU" evidence="12">
    <location>
        <begin position="1"/>
        <end position="118"/>
    </location>
</feature>
<keyword evidence="8" id="KW-0694">RNA-binding</keyword>
<comment type="subunit">
    <text evidence="3">Monomer.</text>
</comment>
<reference evidence="13" key="1">
    <citation type="submission" date="2021-02" db="EMBL/GenBank/DDBJ databases">
        <authorList>
            <person name="Dougan E. K."/>
            <person name="Rhodes N."/>
            <person name="Thang M."/>
            <person name="Chan C."/>
        </authorList>
    </citation>
    <scope>NUCLEOTIDE SEQUENCE</scope>
</reference>
<dbReference type="OrthoDB" id="430326at2759"/>
<dbReference type="PANTHER" id="PTHR12439:SF11">
    <property type="entry name" value="URIDYLATE-SPECIFIC ENDORIBONUCLEASE"/>
    <property type="match status" value="1"/>
</dbReference>
<proteinExistence type="inferred from homology"/>
<feature type="region of interest" description="Disordered" evidence="11">
    <location>
        <begin position="86"/>
        <end position="107"/>
    </location>
</feature>
<keyword evidence="14" id="KW-1185">Reference proteome</keyword>
<dbReference type="GO" id="GO:0004521">
    <property type="term" value="F:RNA endonuclease activity"/>
    <property type="evidence" value="ECO:0007669"/>
    <property type="project" value="InterPro"/>
</dbReference>
<dbReference type="PROSITE" id="PS51959">
    <property type="entry name" value="ENDOU"/>
    <property type="match status" value="1"/>
</dbReference>
<dbReference type="InterPro" id="IPR018998">
    <property type="entry name" value="EndoU_C"/>
</dbReference>
<dbReference type="Proteomes" id="UP000654075">
    <property type="component" value="Unassembled WGS sequence"/>
</dbReference>
<evidence type="ECO:0000313" key="14">
    <source>
        <dbReference type="Proteomes" id="UP000654075"/>
    </source>
</evidence>
<gene>
    <name evidence="13" type="ORF">PGLA1383_LOCUS7365</name>
</gene>
<keyword evidence="4" id="KW-0540">Nuclease</keyword>
<accession>A0A813DQS5</accession>
<dbReference type="Pfam" id="PF09412">
    <property type="entry name" value="XendoU"/>
    <property type="match status" value="1"/>
</dbReference>
<evidence type="ECO:0000313" key="13">
    <source>
        <dbReference type="EMBL" id="CAE8588570.1"/>
    </source>
</evidence>
<dbReference type="GO" id="GO:0016829">
    <property type="term" value="F:lyase activity"/>
    <property type="evidence" value="ECO:0007669"/>
    <property type="project" value="UniProtKB-KW"/>
</dbReference>
<evidence type="ECO:0000256" key="10">
    <source>
        <dbReference type="ARBA" id="ARBA00023239"/>
    </source>
</evidence>
<dbReference type="GO" id="GO:0003723">
    <property type="term" value="F:RNA binding"/>
    <property type="evidence" value="ECO:0007669"/>
    <property type="project" value="UniProtKB-KW"/>
</dbReference>
<sequence length="118" mass="13688">MQNPCSTAFVRLLDNYERETDDDEVVTKQEEQEMERFMQRLMQTPHMRYIHQVLVAWGTASPDARRFAAQVFEIWFSTYSLTGLQSGAKRKSGLRARREGGAPGQLQLPGLHWRADCR</sequence>
<keyword evidence="5" id="KW-0479">Metal-binding</keyword>
<evidence type="ECO:0000256" key="6">
    <source>
        <dbReference type="ARBA" id="ARBA00022759"/>
    </source>
</evidence>
<comment type="cofactor">
    <cofactor evidence="1">
        <name>Mn(2+)</name>
        <dbReference type="ChEBI" id="CHEBI:29035"/>
    </cofactor>
</comment>
<organism evidence="13 14">
    <name type="scientific">Polarella glacialis</name>
    <name type="common">Dinoflagellate</name>
    <dbReference type="NCBI Taxonomy" id="89957"/>
    <lineage>
        <taxon>Eukaryota</taxon>
        <taxon>Sar</taxon>
        <taxon>Alveolata</taxon>
        <taxon>Dinophyceae</taxon>
        <taxon>Suessiales</taxon>
        <taxon>Suessiaceae</taxon>
        <taxon>Polarella</taxon>
    </lineage>
</organism>
<dbReference type="SUPFAM" id="SSF142877">
    <property type="entry name" value="EndoU-like"/>
    <property type="match status" value="1"/>
</dbReference>
<dbReference type="AlphaFoldDB" id="A0A813DQS5"/>